<gene>
    <name evidence="2" type="ORF">GCM10017577_35300</name>
</gene>
<dbReference type="RefSeq" id="WP_037048254.1">
    <property type="nucleotide sequence ID" value="NZ_BAAAUZ010000029.1"/>
</dbReference>
<dbReference type="PANTHER" id="PTHR33840:SF1">
    <property type="entry name" value="TLE1 PHOSPHOLIPASE DOMAIN-CONTAINING PROTEIN"/>
    <property type="match status" value="1"/>
</dbReference>
<dbReference type="EMBL" id="BSFQ01000014">
    <property type="protein sequence ID" value="GLL12389.1"/>
    <property type="molecule type" value="Genomic_DNA"/>
</dbReference>
<comment type="caution">
    <text evidence="2">The sequence shown here is derived from an EMBL/GenBank/DDBJ whole genome shotgun (WGS) entry which is preliminary data.</text>
</comment>
<feature type="domain" description="T6SS Phospholipase effector Tle1-like catalytic" evidence="1">
    <location>
        <begin position="2"/>
        <end position="262"/>
    </location>
</feature>
<sequence>MRRLVVCCDGTWQNVAADSNVARLHRAHRPGPGSPPAKYVPGVGTASLDPVGNLRAGLTGAGLDRSITDGYRFLVDTYRPGDRISLFGFSRGAYTARSLSGMVGRVGIVDGTGLDPAARDDAVRRAYRRYRDLRNHSDDPDWSTGLVLAYEPDEPTSPIEFVGVWDTVGALGIPVYVGIPDLVHSREHYTFLDVTLDRRIPVARHAVSLDELRGPFRPTLWDPPAPGQDMKQVWFPGDHGDVGGGYREKGLSDTALAWMAAEAAHLTFDLAAVTGFAPSATAPSHTMADGLVGAALEIAFQPRPRTVPRVDAARPEPAVSDVALQRQAAQGYRSTTTLAAGQSARLTVPADCAWTATGLWLEKGEYRFTAEGRWTSAGRSCGPEGGPGRSGALGGVFSGLERVLRRVSGNDRAELAFTRRHDDLPWLCLVGSVADAPSPDADDTVIAIGAGTTAEVPAEGYLYAYPNDALGCYGNNSGEITVEVERLS</sequence>
<accession>A0A9W6NX03</accession>
<keyword evidence="3" id="KW-1185">Reference proteome</keyword>
<dbReference type="Pfam" id="PF09994">
    <property type="entry name" value="T6SS_Tle1-like_cat"/>
    <property type="match status" value="1"/>
</dbReference>
<reference evidence="2" key="2">
    <citation type="submission" date="2023-01" db="EMBL/GenBank/DDBJ databases">
        <authorList>
            <person name="Sun Q."/>
            <person name="Evtushenko L."/>
        </authorList>
    </citation>
    <scope>NUCLEOTIDE SEQUENCE</scope>
    <source>
        <strain evidence="2">VKM Ac-1069</strain>
    </source>
</reference>
<dbReference type="AlphaFoldDB" id="A0A9W6NX03"/>
<dbReference type="Gene3D" id="2.60.120.430">
    <property type="entry name" value="Galactose-binding lectin"/>
    <property type="match status" value="1"/>
</dbReference>
<dbReference type="InterPro" id="IPR018712">
    <property type="entry name" value="Tle1-like_cat"/>
</dbReference>
<dbReference type="Proteomes" id="UP001143463">
    <property type="component" value="Unassembled WGS sequence"/>
</dbReference>
<evidence type="ECO:0000313" key="2">
    <source>
        <dbReference type="EMBL" id="GLL12389.1"/>
    </source>
</evidence>
<name>A0A9W6NX03_9PSEU</name>
<organism evidence="2 3">
    <name type="scientific">Pseudonocardia halophobica</name>
    <dbReference type="NCBI Taxonomy" id="29401"/>
    <lineage>
        <taxon>Bacteria</taxon>
        <taxon>Bacillati</taxon>
        <taxon>Actinomycetota</taxon>
        <taxon>Actinomycetes</taxon>
        <taxon>Pseudonocardiales</taxon>
        <taxon>Pseudonocardiaceae</taxon>
        <taxon>Pseudonocardia</taxon>
    </lineage>
</organism>
<dbReference type="PANTHER" id="PTHR33840">
    <property type="match status" value="1"/>
</dbReference>
<evidence type="ECO:0000313" key="3">
    <source>
        <dbReference type="Proteomes" id="UP001143463"/>
    </source>
</evidence>
<protein>
    <recommendedName>
        <fullName evidence="1">T6SS Phospholipase effector Tle1-like catalytic domain-containing protein</fullName>
    </recommendedName>
</protein>
<reference evidence="2" key="1">
    <citation type="journal article" date="2014" name="Int. J. Syst. Evol. Microbiol.">
        <title>Complete genome sequence of Corynebacterium casei LMG S-19264T (=DSM 44701T), isolated from a smear-ripened cheese.</title>
        <authorList>
            <consortium name="US DOE Joint Genome Institute (JGI-PGF)"/>
            <person name="Walter F."/>
            <person name="Albersmeier A."/>
            <person name="Kalinowski J."/>
            <person name="Ruckert C."/>
        </authorList>
    </citation>
    <scope>NUCLEOTIDE SEQUENCE</scope>
    <source>
        <strain evidence="2">VKM Ac-1069</strain>
    </source>
</reference>
<evidence type="ECO:0000259" key="1">
    <source>
        <dbReference type="Pfam" id="PF09994"/>
    </source>
</evidence>
<proteinExistence type="predicted"/>